<organism evidence="2 3">
    <name type="scientific">Rosenbergiella nectarea</name>
    <dbReference type="NCBI Taxonomy" id="988801"/>
    <lineage>
        <taxon>Bacteria</taxon>
        <taxon>Pseudomonadati</taxon>
        <taxon>Pseudomonadota</taxon>
        <taxon>Gammaproteobacteria</taxon>
        <taxon>Enterobacterales</taxon>
        <taxon>Erwiniaceae</taxon>
        <taxon>Rosenbergiella</taxon>
    </lineage>
</organism>
<keyword evidence="3" id="KW-1185">Reference proteome</keyword>
<gene>
    <name evidence="2" type="ORF">SAMN05216522_10973</name>
</gene>
<protein>
    <submittedName>
        <fullName evidence="2">Uncharacterized protein</fullName>
    </submittedName>
</protein>
<name>A0A1H9KCZ6_9GAMM</name>
<dbReference type="EMBL" id="FOGC01000009">
    <property type="protein sequence ID" value="SEQ96979.1"/>
    <property type="molecule type" value="Genomic_DNA"/>
</dbReference>
<dbReference type="Proteomes" id="UP000242515">
    <property type="component" value="Unassembled WGS sequence"/>
</dbReference>
<dbReference type="STRING" id="988801.SAMN05216522_10973"/>
<feature type="region of interest" description="Disordered" evidence="1">
    <location>
        <begin position="1"/>
        <end position="25"/>
    </location>
</feature>
<sequence>MGHQLRPAAPVVPEPGLKGGLHGDADVRLTDDARRAEVKGRRRLPWTNAEDVPGGAVEAHLPEVHRQVRIVAVKEQAYPVSGVRCRLPHDVGCREADVRILPRQQFDDVESHVALKPAAMQHTEVLRVVEPAEQVAERAGGEGNQHITVLQGQGFVQQRRGFVTAPDLNAEADEVLFGRGDPAGPFMIGRSGGSRNGWAPLPDVAGAGSMVLTSGAVKSR</sequence>
<reference evidence="3" key="1">
    <citation type="submission" date="2016-10" db="EMBL/GenBank/DDBJ databases">
        <authorList>
            <person name="Varghese N."/>
            <person name="Submissions S."/>
        </authorList>
    </citation>
    <scope>NUCLEOTIDE SEQUENCE [LARGE SCALE GENOMIC DNA]</scope>
    <source>
        <strain evidence="3">8N4</strain>
    </source>
</reference>
<evidence type="ECO:0000313" key="3">
    <source>
        <dbReference type="Proteomes" id="UP000242515"/>
    </source>
</evidence>
<dbReference type="AlphaFoldDB" id="A0A1H9KCZ6"/>
<evidence type="ECO:0000313" key="2">
    <source>
        <dbReference type="EMBL" id="SEQ96979.1"/>
    </source>
</evidence>
<proteinExistence type="predicted"/>
<evidence type="ECO:0000256" key="1">
    <source>
        <dbReference type="SAM" id="MobiDB-lite"/>
    </source>
</evidence>
<accession>A0A1H9KCZ6</accession>